<sequence length="385" mass="41489">MAMAVRGAGRGRHPAVALLRRVRAHGVWKWVARERGAAPTALRATAGCLIAWGLAQYVFHVKMPILAPVGVLMTTAATAYGTAVRALQQVGAAVLGFGAAFALVALIGNGFAAMAVLVFLGLVVSRLVRLPAQNVQLPVTALLVLTMGSGYGLARFLDVVLGAAVGLVVNILFWPPRHVERAAADLADAAEELAVLLDDMAGGVRDTWDHADSRGWLDRARDLTLTLTEARESAEEAEESLKLTPARRRLARRLPRISAAAAGLDHVTQQVRGIARALNDMAVGERGLPRPDQHPLPPSFADLLTALSRALAAFGRMQIRHGRKDLARLREALEQAAYRQRVAERELRARGGERTWSVYGALLDDCARLRYELGPEGPHRKAISV</sequence>
<dbReference type="OrthoDB" id="4458428at2"/>
<protein>
    <recommendedName>
        <fullName evidence="5">Aromatic acid exporter family member 1</fullName>
    </recommendedName>
</protein>
<organism evidence="3 4">
    <name type="scientific">Bailinhaonella thermotolerans</name>
    <dbReference type="NCBI Taxonomy" id="1070861"/>
    <lineage>
        <taxon>Bacteria</taxon>
        <taxon>Bacillati</taxon>
        <taxon>Actinomycetota</taxon>
        <taxon>Actinomycetes</taxon>
        <taxon>Streptosporangiales</taxon>
        <taxon>Streptosporangiaceae</taxon>
        <taxon>Bailinhaonella</taxon>
    </lineage>
</organism>
<evidence type="ECO:0000256" key="1">
    <source>
        <dbReference type="SAM" id="Coils"/>
    </source>
</evidence>
<keyword evidence="4" id="KW-1185">Reference proteome</keyword>
<feature type="transmembrane region" description="Helical" evidence="2">
    <location>
        <begin position="65"/>
        <end position="87"/>
    </location>
</feature>
<feature type="coiled-coil region" evidence="1">
    <location>
        <begin position="179"/>
        <end position="240"/>
    </location>
</feature>
<keyword evidence="2" id="KW-0472">Membrane</keyword>
<accession>A0A3A4ADH0</accession>
<evidence type="ECO:0000256" key="2">
    <source>
        <dbReference type="SAM" id="Phobius"/>
    </source>
</evidence>
<keyword evidence="2" id="KW-1133">Transmembrane helix</keyword>
<reference evidence="3 4" key="1">
    <citation type="submission" date="2018-09" db="EMBL/GenBank/DDBJ databases">
        <title>YIM 75507 draft genome.</title>
        <authorList>
            <person name="Tang S."/>
            <person name="Feng Y."/>
        </authorList>
    </citation>
    <scope>NUCLEOTIDE SEQUENCE [LARGE SCALE GENOMIC DNA]</scope>
    <source>
        <strain evidence="3 4">YIM 75507</strain>
    </source>
</reference>
<dbReference type="RefSeq" id="WP_119929713.1">
    <property type="nucleotide sequence ID" value="NZ_QZEY01000014.1"/>
</dbReference>
<feature type="transmembrane region" description="Helical" evidence="2">
    <location>
        <begin position="153"/>
        <end position="173"/>
    </location>
</feature>
<evidence type="ECO:0008006" key="5">
    <source>
        <dbReference type="Google" id="ProtNLM"/>
    </source>
</evidence>
<dbReference type="AlphaFoldDB" id="A0A3A4ADH0"/>
<evidence type="ECO:0000313" key="3">
    <source>
        <dbReference type="EMBL" id="RJL24797.1"/>
    </source>
</evidence>
<name>A0A3A4ADH0_9ACTN</name>
<dbReference type="Proteomes" id="UP000265768">
    <property type="component" value="Unassembled WGS sequence"/>
</dbReference>
<keyword evidence="2" id="KW-0812">Transmembrane</keyword>
<comment type="caution">
    <text evidence="3">The sequence shown here is derived from an EMBL/GenBank/DDBJ whole genome shotgun (WGS) entry which is preliminary data.</text>
</comment>
<feature type="transmembrane region" description="Helical" evidence="2">
    <location>
        <begin position="94"/>
        <end position="124"/>
    </location>
</feature>
<evidence type="ECO:0000313" key="4">
    <source>
        <dbReference type="Proteomes" id="UP000265768"/>
    </source>
</evidence>
<gene>
    <name evidence="3" type="ORF">D5H75_28875</name>
</gene>
<proteinExistence type="predicted"/>
<feature type="transmembrane region" description="Helical" evidence="2">
    <location>
        <begin position="41"/>
        <end position="59"/>
    </location>
</feature>
<keyword evidence="1" id="KW-0175">Coiled coil</keyword>
<dbReference type="EMBL" id="QZEY01000014">
    <property type="protein sequence ID" value="RJL24797.1"/>
    <property type="molecule type" value="Genomic_DNA"/>
</dbReference>